<comment type="caution">
    <text evidence="3">The sequence shown here is derived from an EMBL/GenBank/DDBJ whole genome shotgun (WGS) entry which is preliminary data.</text>
</comment>
<evidence type="ECO:0000313" key="4">
    <source>
        <dbReference type="Proteomes" id="UP000523007"/>
    </source>
</evidence>
<dbReference type="Pfam" id="PF11695">
    <property type="entry name" value="DUF3291"/>
    <property type="match status" value="1"/>
</dbReference>
<accession>A0A7W7REI5</accession>
<evidence type="ECO:0000313" key="3">
    <source>
        <dbReference type="EMBL" id="MBB4930188.1"/>
    </source>
</evidence>
<feature type="region of interest" description="Disordered" evidence="1">
    <location>
        <begin position="1"/>
        <end position="28"/>
    </location>
</feature>
<dbReference type="EMBL" id="JACHJT010000001">
    <property type="protein sequence ID" value="MBB4930188.1"/>
    <property type="molecule type" value="Genomic_DNA"/>
</dbReference>
<dbReference type="InterPro" id="IPR021708">
    <property type="entry name" value="DUF3291"/>
</dbReference>
<sequence length="162" mass="18176">MSPTTLHPPRILRARSHSLPSPEGGRAHSPLLAQVHSIAASGDTRIPTVELLATLRERAAEHPGHIGLIQSDHLEDHQYITHASLWRSGSDLRDFVHAGHPDIVAWQRRTGLRITAQRALWWVTAPEQATPEEARERLDHLRRHGPTRHAFTLRSPVPPPSR</sequence>
<gene>
    <name evidence="3" type="ORF">F4561_001008</name>
</gene>
<keyword evidence="4" id="KW-1185">Reference proteome</keyword>
<dbReference type="Proteomes" id="UP000523007">
    <property type="component" value="Unassembled WGS sequence"/>
</dbReference>
<protein>
    <recommendedName>
        <fullName evidence="2">DUF3291 domain-containing protein</fullName>
    </recommendedName>
</protein>
<feature type="domain" description="DUF3291" evidence="2">
    <location>
        <begin position="55"/>
        <end position="155"/>
    </location>
</feature>
<evidence type="ECO:0000259" key="2">
    <source>
        <dbReference type="Pfam" id="PF11695"/>
    </source>
</evidence>
<organism evidence="3 4">
    <name type="scientific">Lipingzhangella halophila</name>
    <dbReference type="NCBI Taxonomy" id="1783352"/>
    <lineage>
        <taxon>Bacteria</taxon>
        <taxon>Bacillati</taxon>
        <taxon>Actinomycetota</taxon>
        <taxon>Actinomycetes</taxon>
        <taxon>Streptosporangiales</taxon>
        <taxon>Nocardiopsidaceae</taxon>
        <taxon>Lipingzhangella</taxon>
    </lineage>
</organism>
<dbReference type="AlphaFoldDB" id="A0A7W7REI5"/>
<dbReference type="RefSeq" id="WP_184575212.1">
    <property type="nucleotide sequence ID" value="NZ_JACHJT010000001.1"/>
</dbReference>
<proteinExistence type="predicted"/>
<evidence type="ECO:0000256" key="1">
    <source>
        <dbReference type="SAM" id="MobiDB-lite"/>
    </source>
</evidence>
<feature type="region of interest" description="Disordered" evidence="1">
    <location>
        <begin position="142"/>
        <end position="162"/>
    </location>
</feature>
<reference evidence="3 4" key="1">
    <citation type="submission" date="2020-08" db="EMBL/GenBank/DDBJ databases">
        <title>Sequencing the genomes of 1000 actinobacteria strains.</title>
        <authorList>
            <person name="Klenk H.-P."/>
        </authorList>
    </citation>
    <scope>NUCLEOTIDE SEQUENCE [LARGE SCALE GENOMIC DNA]</scope>
    <source>
        <strain evidence="3 4">DSM 102030</strain>
    </source>
</reference>
<name>A0A7W7REI5_9ACTN</name>